<accession>A0AAW1CW93</accession>
<keyword evidence="3" id="KW-1185">Reference proteome</keyword>
<dbReference type="Proteomes" id="UP001461498">
    <property type="component" value="Unassembled WGS sequence"/>
</dbReference>
<evidence type="ECO:0000256" key="1">
    <source>
        <dbReference type="SAM" id="SignalP"/>
    </source>
</evidence>
<name>A0AAW1CW93_9HEMI</name>
<keyword evidence="1" id="KW-0732">Signal</keyword>
<reference evidence="2 3" key="1">
    <citation type="submission" date="2022-12" db="EMBL/GenBank/DDBJ databases">
        <title>Chromosome-level genome assembly of true bugs.</title>
        <authorList>
            <person name="Ma L."/>
            <person name="Li H."/>
        </authorList>
    </citation>
    <scope>NUCLEOTIDE SEQUENCE [LARGE SCALE GENOMIC DNA]</scope>
    <source>
        <strain evidence="2">Lab_2022b</strain>
    </source>
</reference>
<gene>
    <name evidence="2" type="ORF">O3M35_012650</name>
</gene>
<feature type="signal peptide" evidence="1">
    <location>
        <begin position="1"/>
        <end position="18"/>
    </location>
</feature>
<comment type="caution">
    <text evidence="2">The sequence shown here is derived from an EMBL/GenBank/DDBJ whole genome shotgun (WGS) entry which is preliminary data.</text>
</comment>
<organism evidence="2 3">
    <name type="scientific">Rhynocoris fuscipes</name>
    <dbReference type="NCBI Taxonomy" id="488301"/>
    <lineage>
        <taxon>Eukaryota</taxon>
        <taxon>Metazoa</taxon>
        <taxon>Ecdysozoa</taxon>
        <taxon>Arthropoda</taxon>
        <taxon>Hexapoda</taxon>
        <taxon>Insecta</taxon>
        <taxon>Pterygota</taxon>
        <taxon>Neoptera</taxon>
        <taxon>Paraneoptera</taxon>
        <taxon>Hemiptera</taxon>
        <taxon>Heteroptera</taxon>
        <taxon>Panheteroptera</taxon>
        <taxon>Cimicomorpha</taxon>
        <taxon>Reduviidae</taxon>
        <taxon>Harpactorinae</taxon>
        <taxon>Harpactorini</taxon>
        <taxon>Rhynocoris</taxon>
    </lineage>
</organism>
<feature type="chain" id="PRO_5043519674" evidence="1">
    <location>
        <begin position="19"/>
        <end position="176"/>
    </location>
</feature>
<dbReference type="EMBL" id="JAPXFL010000009">
    <property type="protein sequence ID" value="KAK9502043.1"/>
    <property type="molecule type" value="Genomic_DNA"/>
</dbReference>
<evidence type="ECO:0000313" key="3">
    <source>
        <dbReference type="Proteomes" id="UP001461498"/>
    </source>
</evidence>
<dbReference type="AlphaFoldDB" id="A0AAW1CW93"/>
<protein>
    <submittedName>
        <fullName evidence="2">Uncharacterized protein</fullName>
    </submittedName>
</protein>
<sequence length="176" mass="20034">MISFIYWLIISVLTVLEARPRLPPCRLGTDLLNGLVNSKNQDHDEYGIENTFGLVGDHPGNVTDKEDLSSKEFQDCIQHYLHSGSANNSAINVAPLNLHYEKLPNIGNSIAMPVPIPDDEDYLPGKEGYTTYVNPYKFKEKGYFNKVNNKNKNIINNKDSDDKFIDELLDLFEDWL</sequence>
<proteinExistence type="predicted"/>
<evidence type="ECO:0000313" key="2">
    <source>
        <dbReference type="EMBL" id="KAK9502043.1"/>
    </source>
</evidence>